<dbReference type="EMBL" id="SSOB01000002">
    <property type="protein sequence ID" value="THF84191.1"/>
    <property type="molecule type" value="Genomic_DNA"/>
</dbReference>
<evidence type="ECO:0000256" key="1">
    <source>
        <dbReference type="ARBA" id="ARBA00007074"/>
    </source>
</evidence>
<name>A0A4S4C9V6_9BACL</name>
<dbReference type="InterPro" id="IPR038765">
    <property type="entry name" value="Papain-like_cys_pep_sf"/>
</dbReference>
<keyword evidence="8" id="KW-1185">Reference proteome</keyword>
<comment type="similarity">
    <text evidence="1">Belongs to the peptidase C40 family.</text>
</comment>
<keyword evidence="2" id="KW-0645">Protease</keyword>
<dbReference type="AlphaFoldDB" id="A0A4S4C9V6"/>
<evidence type="ECO:0000256" key="4">
    <source>
        <dbReference type="ARBA" id="ARBA00022807"/>
    </source>
</evidence>
<dbReference type="InterPro" id="IPR051202">
    <property type="entry name" value="Peptidase_C40"/>
</dbReference>
<dbReference type="GO" id="GO:0008234">
    <property type="term" value="F:cysteine-type peptidase activity"/>
    <property type="evidence" value="ECO:0007669"/>
    <property type="project" value="UniProtKB-KW"/>
</dbReference>
<dbReference type="Pfam" id="PF00877">
    <property type="entry name" value="NLPC_P60"/>
    <property type="match status" value="1"/>
</dbReference>
<dbReference type="PANTHER" id="PTHR47053">
    <property type="entry name" value="MUREIN DD-ENDOPEPTIDASE MEPH-RELATED"/>
    <property type="match status" value="1"/>
</dbReference>
<dbReference type="Gene3D" id="3.90.1720.10">
    <property type="entry name" value="endopeptidase domain like (from Nostoc punctiforme)"/>
    <property type="match status" value="1"/>
</dbReference>
<dbReference type="SUPFAM" id="SSF54001">
    <property type="entry name" value="Cysteine proteinases"/>
    <property type="match status" value="1"/>
</dbReference>
<proteinExistence type="inferred from homology"/>
<protein>
    <submittedName>
        <fullName evidence="7">NlpC/P60 family protein</fullName>
    </submittedName>
</protein>
<reference evidence="7 8" key="1">
    <citation type="submission" date="2019-04" db="EMBL/GenBank/DDBJ databases">
        <title>Cohnella sp. nov. isolated from preserved vegetables.</title>
        <authorList>
            <person name="Lin S.-Y."/>
            <person name="Hung M.-H."/>
            <person name="Young C.-C."/>
        </authorList>
    </citation>
    <scope>NUCLEOTIDE SEQUENCE [LARGE SCALE GENOMIC DNA]</scope>
    <source>
        <strain evidence="7 8">CC-MHH1044</strain>
    </source>
</reference>
<evidence type="ECO:0000256" key="2">
    <source>
        <dbReference type="ARBA" id="ARBA00022670"/>
    </source>
</evidence>
<feature type="chain" id="PRO_5038569491" evidence="5">
    <location>
        <begin position="27"/>
        <end position="183"/>
    </location>
</feature>
<evidence type="ECO:0000256" key="5">
    <source>
        <dbReference type="SAM" id="SignalP"/>
    </source>
</evidence>
<sequence>MNNPNGWKKTVVAVACLTVFAGSGLAGFGGAKAASAATTQTVSASAVSASALTASQKADKIIALAKSLKGKVTYKFNVNNSSKLIFDCSSFTKYVFGKYGVSLPWSSKKQALEGTYVSKSNLKKGDLIFLSVSGKSGINHVGIYIGDGKFIHNTIGSNWNGLLISDINSSTYSKRYITARRVL</sequence>
<keyword evidence="5" id="KW-0732">Signal</keyword>
<dbReference type="Proteomes" id="UP000310636">
    <property type="component" value="Unassembled WGS sequence"/>
</dbReference>
<keyword evidence="3" id="KW-0378">Hydrolase</keyword>
<evidence type="ECO:0000256" key="3">
    <source>
        <dbReference type="ARBA" id="ARBA00022801"/>
    </source>
</evidence>
<accession>A0A4S4C9V6</accession>
<dbReference type="OrthoDB" id="9813118at2"/>
<dbReference type="PANTHER" id="PTHR47053:SF1">
    <property type="entry name" value="MUREIN DD-ENDOPEPTIDASE MEPH-RELATED"/>
    <property type="match status" value="1"/>
</dbReference>
<dbReference type="PROSITE" id="PS51935">
    <property type="entry name" value="NLPC_P60"/>
    <property type="match status" value="1"/>
</dbReference>
<feature type="signal peptide" evidence="5">
    <location>
        <begin position="1"/>
        <end position="26"/>
    </location>
</feature>
<evidence type="ECO:0000259" key="6">
    <source>
        <dbReference type="PROSITE" id="PS51935"/>
    </source>
</evidence>
<feature type="domain" description="NlpC/P60" evidence="6">
    <location>
        <begin position="55"/>
        <end position="183"/>
    </location>
</feature>
<dbReference type="InterPro" id="IPR000064">
    <property type="entry name" value="NLP_P60_dom"/>
</dbReference>
<evidence type="ECO:0000313" key="7">
    <source>
        <dbReference type="EMBL" id="THF84191.1"/>
    </source>
</evidence>
<comment type="caution">
    <text evidence="7">The sequence shown here is derived from an EMBL/GenBank/DDBJ whole genome shotgun (WGS) entry which is preliminary data.</text>
</comment>
<gene>
    <name evidence="7" type="ORF">E6C55_02530</name>
</gene>
<dbReference type="GO" id="GO:0006508">
    <property type="term" value="P:proteolysis"/>
    <property type="evidence" value="ECO:0007669"/>
    <property type="project" value="UniProtKB-KW"/>
</dbReference>
<evidence type="ECO:0000313" key="8">
    <source>
        <dbReference type="Proteomes" id="UP000310636"/>
    </source>
</evidence>
<dbReference type="RefSeq" id="WP_136368193.1">
    <property type="nucleotide sequence ID" value="NZ_SSOB01000002.1"/>
</dbReference>
<keyword evidence="4" id="KW-0788">Thiol protease</keyword>
<organism evidence="7 8">
    <name type="scientific">Cohnella fermenti</name>
    <dbReference type="NCBI Taxonomy" id="2565925"/>
    <lineage>
        <taxon>Bacteria</taxon>
        <taxon>Bacillati</taxon>
        <taxon>Bacillota</taxon>
        <taxon>Bacilli</taxon>
        <taxon>Bacillales</taxon>
        <taxon>Paenibacillaceae</taxon>
        <taxon>Cohnella</taxon>
    </lineage>
</organism>